<comment type="caution">
    <text evidence="2">The sequence shown here is derived from an EMBL/GenBank/DDBJ whole genome shotgun (WGS) entry which is preliminary data.</text>
</comment>
<dbReference type="AlphaFoldDB" id="A0AAP3E6F9"/>
<proteinExistence type="predicted"/>
<dbReference type="EMBL" id="JAOPJZ010000004">
    <property type="protein sequence ID" value="MCU4751930.1"/>
    <property type="molecule type" value="Genomic_DNA"/>
</dbReference>
<dbReference type="InterPro" id="IPR018973">
    <property type="entry name" value="MZB"/>
</dbReference>
<name>A0AAP3E6F9_9EURY</name>
<gene>
    <name evidence="2" type="ORF">OB919_08030</name>
</gene>
<keyword evidence="3" id="KW-1185">Reference proteome</keyword>
<evidence type="ECO:0000313" key="2">
    <source>
        <dbReference type="EMBL" id="MCU4751930.1"/>
    </source>
</evidence>
<dbReference type="RefSeq" id="WP_342808203.1">
    <property type="nucleotide sequence ID" value="NZ_JAOPJZ010000004.1"/>
</dbReference>
<evidence type="ECO:0000259" key="1">
    <source>
        <dbReference type="Pfam" id="PF09369"/>
    </source>
</evidence>
<dbReference type="Proteomes" id="UP001321047">
    <property type="component" value="Unassembled WGS sequence"/>
</dbReference>
<protein>
    <submittedName>
        <fullName evidence="2">DUF1998 domain-containing protein</fullName>
    </submittedName>
</protein>
<feature type="domain" description="MrfA-like Zn-binding" evidence="1">
    <location>
        <begin position="125"/>
        <end position="199"/>
    </location>
</feature>
<organism evidence="2 3">
    <name type="scientific">Natronosalvus hydrolyticus</name>
    <dbReference type="NCBI Taxonomy" id="2979988"/>
    <lineage>
        <taxon>Archaea</taxon>
        <taxon>Methanobacteriati</taxon>
        <taxon>Methanobacteriota</taxon>
        <taxon>Stenosarchaea group</taxon>
        <taxon>Halobacteria</taxon>
        <taxon>Halobacteriales</taxon>
        <taxon>Natrialbaceae</taxon>
        <taxon>Natronosalvus</taxon>
    </lineage>
</organism>
<reference evidence="2 3" key="1">
    <citation type="submission" date="2022-09" db="EMBL/GenBank/DDBJ databases">
        <title>Enrichment on poylsaccharides allowed isolation of novel metabolic and taxonomic groups of Haloarchaea.</title>
        <authorList>
            <person name="Sorokin D.Y."/>
            <person name="Elcheninov A.G."/>
            <person name="Khizhniak T.V."/>
            <person name="Kolganova T.V."/>
            <person name="Kublanov I.V."/>
        </authorList>
    </citation>
    <scope>NUCLEOTIDE SEQUENCE [LARGE SCALE GENOMIC DNA]</scope>
    <source>
        <strain evidence="2 3">AArc-curdl1</strain>
    </source>
</reference>
<dbReference type="Pfam" id="PF09369">
    <property type="entry name" value="MZB"/>
    <property type="match status" value="1"/>
</dbReference>
<sequence>MTDELDDFAHLIGDDEFDTSLLKRESETVEERTTGEIDTKFVKNIRVQRAVPRVEITYQSSSKVQEAHGEILKIEDGEVRSERAIAGHQYGTDGFELQVSKRLFRTYADVTTPEERLAALYSVGYSLRSVMARQLGVNPIEIQCEPHLLNDYLRLLVYDNEPGGAGLSYPIYKNLSAVFDEASMQLETCECSNYCENCLLLPRTPTFLLDKNLLQRELGAALLDMR</sequence>
<evidence type="ECO:0000313" key="3">
    <source>
        <dbReference type="Proteomes" id="UP001321047"/>
    </source>
</evidence>
<accession>A0AAP3E6F9</accession>